<organism evidence="1 2">
    <name type="scientific">Candidatus Scatavimonas merdigallinarum</name>
    <dbReference type="NCBI Taxonomy" id="2840914"/>
    <lineage>
        <taxon>Bacteria</taxon>
        <taxon>Bacillati</taxon>
        <taxon>Bacillota</taxon>
        <taxon>Clostridia</taxon>
        <taxon>Eubacteriales</taxon>
        <taxon>Oscillospiraceae</taxon>
        <taxon>Oscillospiraceae incertae sedis</taxon>
        <taxon>Candidatus Scatavimonas</taxon>
    </lineage>
</organism>
<protein>
    <submittedName>
        <fullName evidence="1">Nucleotidyltransferase family protein</fullName>
    </submittedName>
</protein>
<evidence type="ECO:0000313" key="2">
    <source>
        <dbReference type="Proteomes" id="UP000886787"/>
    </source>
</evidence>
<accession>A0A9D0ZFX6</accession>
<name>A0A9D0ZFX6_9FIRM</name>
<reference evidence="1" key="1">
    <citation type="submission" date="2020-10" db="EMBL/GenBank/DDBJ databases">
        <authorList>
            <person name="Gilroy R."/>
        </authorList>
    </citation>
    <scope>NUCLEOTIDE SEQUENCE</scope>
    <source>
        <strain evidence="1">ChiSjej1B19-3389</strain>
    </source>
</reference>
<dbReference type="Proteomes" id="UP000886787">
    <property type="component" value="Unassembled WGS sequence"/>
</dbReference>
<proteinExistence type="predicted"/>
<sequence length="401" mass="47374">MEKTEKTNLFLHYKYMLSLVGSVVNEAKIQPPPQEINWNILYKVARQNCFSAMLYPLLKENLQLPQPVLNAFLRDYQLYVAKDLTQQFELQKILDFCEQEAVLNLPLKGCVLKRFYPQPYMRFMGDIDLWTDTSGVKKLRDFLVQCGYTLVSRTGIHDEYEKPPHMAVEIHKKLVIDENRAASFFNVEIPQRLTRTHGRKYSCAMAPKDFYLHLLDHTAKHFYGTGITPRMILDFYMLDKMQGIPHGEELEVSLKRLHFQTFAQRLTMLAHDWFSPEGAGLAKDYFSLYIIQNGSFGRRRNAYFAKTARETKEEKPPSKVGYVLRRLFPTYTMLKGKFPVLEKAPVLTPFMYLPWWATWFDTLFIHRRLDYRSLKYINDISGESTEQMRALYKEMELDYRR</sequence>
<reference evidence="1" key="2">
    <citation type="journal article" date="2021" name="PeerJ">
        <title>Extensive microbial diversity within the chicken gut microbiome revealed by metagenomics and culture.</title>
        <authorList>
            <person name="Gilroy R."/>
            <person name="Ravi A."/>
            <person name="Getino M."/>
            <person name="Pursley I."/>
            <person name="Horton D.L."/>
            <person name="Alikhan N.F."/>
            <person name="Baker D."/>
            <person name="Gharbi K."/>
            <person name="Hall N."/>
            <person name="Watson M."/>
            <person name="Adriaenssens E.M."/>
            <person name="Foster-Nyarko E."/>
            <person name="Jarju S."/>
            <person name="Secka A."/>
            <person name="Antonio M."/>
            <person name="Oren A."/>
            <person name="Chaudhuri R.R."/>
            <person name="La Ragione R."/>
            <person name="Hildebrand F."/>
            <person name="Pallen M.J."/>
        </authorList>
    </citation>
    <scope>NUCLEOTIDE SEQUENCE</scope>
    <source>
        <strain evidence="1">ChiSjej1B19-3389</strain>
    </source>
</reference>
<dbReference type="Pfam" id="PF14907">
    <property type="entry name" value="NTP_transf_5"/>
    <property type="match status" value="1"/>
</dbReference>
<dbReference type="InterPro" id="IPR039498">
    <property type="entry name" value="NTP_transf_5"/>
</dbReference>
<comment type="caution">
    <text evidence="1">The sequence shown here is derived from an EMBL/GenBank/DDBJ whole genome shotgun (WGS) entry which is preliminary data.</text>
</comment>
<gene>
    <name evidence="1" type="ORF">IAD32_00120</name>
</gene>
<dbReference type="AlphaFoldDB" id="A0A9D0ZFX6"/>
<evidence type="ECO:0000313" key="1">
    <source>
        <dbReference type="EMBL" id="HIQ79675.1"/>
    </source>
</evidence>
<dbReference type="EMBL" id="DVFW01000002">
    <property type="protein sequence ID" value="HIQ79675.1"/>
    <property type="molecule type" value="Genomic_DNA"/>
</dbReference>